<dbReference type="Proteomes" id="UP000827092">
    <property type="component" value="Unassembled WGS sequence"/>
</dbReference>
<evidence type="ECO:0000313" key="2">
    <source>
        <dbReference type="EMBL" id="KAG8184372.1"/>
    </source>
</evidence>
<sequence length="243" mass="27550">MIDTQQVYLRNAVAFKEAKDVIEESYVSRCETLEHVSDTADQNYELMYQEKLRLLDQLKEERMEQAKQDEQVRTQILQDIKATFDQMCSNVFQEESAHIDRVLKGVHKESEKQEEILKEVIKDFASLDGKLSSTVADLKKEISAIKTSAQVLFSTPSTAAPPSRASSSRPLIQPRPLVVRVYPEPPSKSYSLEEFQNLLWTTSKSLNTSFKCSGIYRINNGFKISLPLTENQVSGNAILNDPA</sequence>
<dbReference type="EMBL" id="JAFNEN010000375">
    <property type="protein sequence ID" value="KAG8184372.1"/>
    <property type="molecule type" value="Genomic_DNA"/>
</dbReference>
<keyword evidence="1" id="KW-0175">Coiled coil</keyword>
<gene>
    <name evidence="2" type="ORF">JTE90_006775</name>
</gene>
<protein>
    <submittedName>
        <fullName evidence="2">Uncharacterized protein</fullName>
    </submittedName>
</protein>
<dbReference type="AlphaFoldDB" id="A0AAV6UJ09"/>
<evidence type="ECO:0000256" key="1">
    <source>
        <dbReference type="SAM" id="Coils"/>
    </source>
</evidence>
<name>A0AAV6UJ09_9ARAC</name>
<organism evidence="2 3">
    <name type="scientific">Oedothorax gibbosus</name>
    <dbReference type="NCBI Taxonomy" id="931172"/>
    <lineage>
        <taxon>Eukaryota</taxon>
        <taxon>Metazoa</taxon>
        <taxon>Ecdysozoa</taxon>
        <taxon>Arthropoda</taxon>
        <taxon>Chelicerata</taxon>
        <taxon>Arachnida</taxon>
        <taxon>Araneae</taxon>
        <taxon>Araneomorphae</taxon>
        <taxon>Entelegynae</taxon>
        <taxon>Araneoidea</taxon>
        <taxon>Linyphiidae</taxon>
        <taxon>Erigoninae</taxon>
        <taxon>Oedothorax</taxon>
    </lineage>
</organism>
<proteinExistence type="predicted"/>
<keyword evidence="3" id="KW-1185">Reference proteome</keyword>
<accession>A0AAV6UJ09</accession>
<feature type="coiled-coil region" evidence="1">
    <location>
        <begin position="41"/>
        <end position="75"/>
    </location>
</feature>
<evidence type="ECO:0000313" key="3">
    <source>
        <dbReference type="Proteomes" id="UP000827092"/>
    </source>
</evidence>
<comment type="caution">
    <text evidence="2">The sequence shown here is derived from an EMBL/GenBank/DDBJ whole genome shotgun (WGS) entry which is preliminary data.</text>
</comment>
<reference evidence="2 3" key="1">
    <citation type="journal article" date="2022" name="Nat. Ecol. Evol.">
        <title>A masculinizing supergene underlies an exaggerated male reproductive morph in a spider.</title>
        <authorList>
            <person name="Hendrickx F."/>
            <person name="De Corte Z."/>
            <person name="Sonet G."/>
            <person name="Van Belleghem S.M."/>
            <person name="Kostlbacher S."/>
            <person name="Vangestel C."/>
        </authorList>
    </citation>
    <scope>NUCLEOTIDE SEQUENCE [LARGE SCALE GENOMIC DNA]</scope>
    <source>
        <strain evidence="2">W744_W776</strain>
    </source>
</reference>